<gene>
    <name evidence="3" type="ORF">RM423_18020</name>
</gene>
<evidence type="ECO:0000259" key="2">
    <source>
        <dbReference type="Pfam" id="PF01370"/>
    </source>
</evidence>
<accession>A0ABU2JFP3</accession>
<dbReference type="Gene3D" id="3.40.50.720">
    <property type="entry name" value="NAD(P)-binding Rossmann-like Domain"/>
    <property type="match status" value="1"/>
</dbReference>
<name>A0ABU2JFP3_9ACTN</name>
<dbReference type="InterPro" id="IPR001509">
    <property type="entry name" value="Epimerase_deHydtase"/>
</dbReference>
<evidence type="ECO:0000256" key="1">
    <source>
        <dbReference type="SAM" id="MobiDB-lite"/>
    </source>
</evidence>
<organism evidence="3 4">
    <name type="scientific">Jatrophihabitans lederbergiae</name>
    <dbReference type="NCBI Taxonomy" id="3075547"/>
    <lineage>
        <taxon>Bacteria</taxon>
        <taxon>Bacillati</taxon>
        <taxon>Actinomycetota</taxon>
        <taxon>Actinomycetes</taxon>
        <taxon>Jatrophihabitantales</taxon>
        <taxon>Jatrophihabitantaceae</taxon>
        <taxon>Jatrophihabitans</taxon>
    </lineage>
</organism>
<reference evidence="4" key="1">
    <citation type="submission" date="2023-07" db="EMBL/GenBank/DDBJ databases">
        <title>30 novel species of actinomycetes from the DSMZ collection.</title>
        <authorList>
            <person name="Nouioui I."/>
        </authorList>
    </citation>
    <scope>NUCLEOTIDE SEQUENCE [LARGE SCALE GENOMIC DNA]</scope>
    <source>
        <strain evidence="4">DSM 44399</strain>
    </source>
</reference>
<dbReference type="Proteomes" id="UP001183176">
    <property type="component" value="Unassembled WGS sequence"/>
</dbReference>
<proteinExistence type="predicted"/>
<feature type="domain" description="NAD-dependent epimerase/dehydratase" evidence="2">
    <location>
        <begin position="3"/>
        <end position="209"/>
    </location>
</feature>
<dbReference type="RefSeq" id="WP_311424432.1">
    <property type="nucleotide sequence ID" value="NZ_JAVREH010000034.1"/>
</dbReference>
<keyword evidence="4" id="KW-1185">Reference proteome</keyword>
<feature type="compositionally biased region" description="Basic and acidic residues" evidence="1">
    <location>
        <begin position="323"/>
        <end position="334"/>
    </location>
</feature>
<evidence type="ECO:0000313" key="3">
    <source>
        <dbReference type="EMBL" id="MDT0263284.1"/>
    </source>
</evidence>
<dbReference type="Pfam" id="PF01370">
    <property type="entry name" value="Epimerase"/>
    <property type="match status" value="1"/>
</dbReference>
<dbReference type="InterPro" id="IPR036291">
    <property type="entry name" value="NAD(P)-bd_dom_sf"/>
</dbReference>
<sequence length="334" mass="35466">MDVLVLGGTVFLSRAVAELAVASGHNVTTFNRGRTGSPVAGARAITGDRTRPEELAQLAGMAFDLVFDTGYLPELVNAAARLLEPSAAHYAFTSSINAYPGWPEAADYHAGGVYDGDPDAVGEQVPDGLDGAGPYGWRKVGAERAVLRAFGPDRTSILRAGLIVGPRDASGRLPWWLDRIARGGEILAPGEPTDPVRLIDARDIAEFALTRPPGTFEVTGPVGQATRGELFEQARSVTGSDAEFVWVPDEVLDSAAIEGWTELPLWLPAAAAPSAWRHDTTTAEAAGLRTRPLGQTLADTWAWMSSIEGGWQPSEGAPGLTPARERQVLADYRS</sequence>
<dbReference type="EMBL" id="JAVREH010000034">
    <property type="protein sequence ID" value="MDT0263284.1"/>
    <property type="molecule type" value="Genomic_DNA"/>
</dbReference>
<dbReference type="SUPFAM" id="SSF51735">
    <property type="entry name" value="NAD(P)-binding Rossmann-fold domains"/>
    <property type="match status" value="1"/>
</dbReference>
<protein>
    <recommendedName>
        <fullName evidence="2">NAD-dependent epimerase/dehydratase domain-containing protein</fullName>
    </recommendedName>
</protein>
<comment type="caution">
    <text evidence="3">The sequence shown here is derived from an EMBL/GenBank/DDBJ whole genome shotgun (WGS) entry which is preliminary data.</text>
</comment>
<evidence type="ECO:0000313" key="4">
    <source>
        <dbReference type="Proteomes" id="UP001183176"/>
    </source>
</evidence>
<feature type="region of interest" description="Disordered" evidence="1">
    <location>
        <begin position="310"/>
        <end position="334"/>
    </location>
</feature>